<dbReference type="EMBL" id="AVOT02042079">
    <property type="protein sequence ID" value="MBW0537462.1"/>
    <property type="molecule type" value="Genomic_DNA"/>
</dbReference>
<accession>A0A9Q3IEG2</accession>
<sequence>MTNQIQLSPTKKLDRLRESHSYAFTPERLVHMKYGQNNSHNYSIVGRNWNNESGNLTQSNDFPKASERDENLESKQIFHTIRREINLNQRKSGIKKIHREVLAYGRAQFDSETPRHGGRNSIFPTTVQQLKDLKANRKFFHNYAVIPGRFQQRTWKPNGRQYFFQKGEEIIRSFNEISPRGTQSQKFNVPTNSVASSEYIDPQLMPIYDKIPPQNFETNDSRGSGFIWSNMGKFMEWTYDHVKEKVELNTRGKTDYEEGLKECPAEAGFPWKEDNYLYEKEQQEDQLFPQTNQCFKPITKFKIVKEEEESEDEFSAYQDPRLRCDFTYQYGKKLSCSEKKTLKQLPEMVNWPKFSGIGEYDHMELIYHIDGIFLDFPKIPDYWITTRLNN</sequence>
<protein>
    <submittedName>
        <fullName evidence="1">Uncharacterized protein</fullName>
    </submittedName>
</protein>
<evidence type="ECO:0000313" key="1">
    <source>
        <dbReference type="EMBL" id="MBW0537462.1"/>
    </source>
</evidence>
<keyword evidence="2" id="KW-1185">Reference proteome</keyword>
<proteinExistence type="predicted"/>
<gene>
    <name evidence="1" type="ORF">O181_077177</name>
</gene>
<reference evidence="1" key="1">
    <citation type="submission" date="2021-03" db="EMBL/GenBank/DDBJ databases">
        <title>Draft genome sequence of rust myrtle Austropuccinia psidii MF-1, a brazilian biotype.</title>
        <authorList>
            <person name="Quecine M.C."/>
            <person name="Pachon D.M.R."/>
            <person name="Bonatelli M.L."/>
            <person name="Correr F.H."/>
            <person name="Franceschini L.M."/>
            <person name="Leite T.F."/>
            <person name="Margarido G.R.A."/>
            <person name="Almeida C.A."/>
            <person name="Ferrarezi J.A."/>
            <person name="Labate C.A."/>
        </authorList>
    </citation>
    <scope>NUCLEOTIDE SEQUENCE</scope>
    <source>
        <strain evidence="1">MF-1</strain>
    </source>
</reference>
<comment type="caution">
    <text evidence="1">The sequence shown here is derived from an EMBL/GenBank/DDBJ whole genome shotgun (WGS) entry which is preliminary data.</text>
</comment>
<organism evidence="1 2">
    <name type="scientific">Austropuccinia psidii MF-1</name>
    <dbReference type="NCBI Taxonomy" id="1389203"/>
    <lineage>
        <taxon>Eukaryota</taxon>
        <taxon>Fungi</taxon>
        <taxon>Dikarya</taxon>
        <taxon>Basidiomycota</taxon>
        <taxon>Pucciniomycotina</taxon>
        <taxon>Pucciniomycetes</taxon>
        <taxon>Pucciniales</taxon>
        <taxon>Sphaerophragmiaceae</taxon>
        <taxon>Austropuccinia</taxon>
    </lineage>
</organism>
<dbReference type="AlphaFoldDB" id="A0A9Q3IEG2"/>
<evidence type="ECO:0000313" key="2">
    <source>
        <dbReference type="Proteomes" id="UP000765509"/>
    </source>
</evidence>
<dbReference type="Proteomes" id="UP000765509">
    <property type="component" value="Unassembled WGS sequence"/>
</dbReference>
<name>A0A9Q3IEG2_9BASI</name>